<feature type="compositionally biased region" description="Polar residues" evidence="1">
    <location>
        <begin position="679"/>
        <end position="693"/>
    </location>
</feature>
<evidence type="ECO:0008006" key="4">
    <source>
        <dbReference type="Google" id="ProtNLM"/>
    </source>
</evidence>
<evidence type="ECO:0000313" key="3">
    <source>
        <dbReference type="Proteomes" id="UP000053647"/>
    </source>
</evidence>
<evidence type="ECO:0000256" key="1">
    <source>
        <dbReference type="SAM" id="MobiDB-lite"/>
    </source>
</evidence>
<dbReference type="AlphaFoldDB" id="A0A0C9TVQ3"/>
<dbReference type="Proteomes" id="UP000053647">
    <property type="component" value="Unassembled WGS sequence"/>
</dbReference>
<dbReference type="EMBL" id="KN819380">
    <property type="protein sequence ID" value="KIJ11401.1"/>
    <property type="molecule type" value="Genomic_DNA"/>
</dbReference>
<dbReference type="HOGENOM" id="CLU_384535_0_0_1"/>
<keyword evidence="3" id="KW-1185">Reference proteome</keyword>
<reference evidence="2 3" key="1">
    <citation type="submission" date="2014-06" db="EMBL/GenBank/DDBJ databases">
        <authorList>
            <consortium name="DOE Joint Genome Institute"/>
            <person name="Kuo A."/>
            <person name="Kohler A."/>
            <person name="Nagy L.G."/>
            <person name="Floudas D."/>
            <person name="Copeland A."/>
            <person name="Barry K.W."/>
            <person name="Cichocki N."/>
            <person name="Veneault-Fourrey C."/>
            <person name="LaButti K."/>
            <person name="Lindquist E.A."/>
            <person name="Lipzen A."/>
            <person name="Lundell T."/>
            <person name="Morin E."/>
            <person name="Murat C."/>
            <person name="Sun H."/>
            <person name="Tunlid A."/>
            <person name="Henrissat B."/>
            <person name="Grigoriev I.V."/>
            <person name="Hibbett D.S."/>
            <person name="Martin F."/>
            <person name="Nordberg H.P."/>
            <person name="Cantor M.N."/>
            <person name="Hua S.X."/>
        </authorList>
    </citation>
    <scope>NUCLEOTIDE SEQUENCE [LARGE SCALE GENOMIC DNA]</scope>
    <source>
        <strain evidence="2 3">ATCC 200175</strain>
    </source>
</reference>
<organism evidence="2 3">
    <name type="scientific">Paxillus involutus ATCC 200175</name>
    <dbReference type="NCBI Taxonomy" id="664439"/>
    <lineage>
        <taxon>Eukaryota</taxon>
        <taxon>Fungi</taxon>
        <taxon>Dikarya</taxon>
        <taxon>Basidiomycota</taxon>
        <taxon>Agaricomycotina</taxon>
        <taxon>Agaricomycetes</taxon>
        <taxon>Agaricomycetidae</taxon>
        <taxon>Boletales</taxon>
        <taxon>Paxilineae</taxon>
        <taxon>Paxillaceae</taxon>
        <taxon>Paxillus</taxon>
    </lineage>
</organism>
<proteinExistence type="predicted"/>
<name>A0A0C9TVQ3_PAXIN</name>
<sequence length="719" mass="78483">MYQNLLIETQSTSKAESVVCPTPLTHPKVRFWKQSQFNTFILLPEGAVAKLGPLPYLKTEDGEPIGCESIKAIQQTLCGTWTELANQGTKHGTAVTTTLMSTPSSNAFTCSLLNPLTSSKYTQNMYLAQPTQQTNLPAGDMVPNPFFGETPSPSYTITVTISITPAPPVHPTGPMVLGSGRPTTSGVGNGATSCSPTPNATTRKTTRCTAQETPKTRAEIATMEQYKVQDAKSGAAYLNKSLLSVVGESFTIEHLATMLFHISQMDTIPLMAIEAIRAVAFLLEDDAASQIAAIMTAHITDLASKEIASQVITAIAPHVLKTSESLHENVEEIKQLQTSISSNSNPNAINIQVSIERVEEATDAILSSLEDVKNVVTLLNPSLEATQNCINSLVAKTTESPPLPHAQTQLQPTSYSAAVKATTSSNHPVSAALARAAIQDHQIFLEPQQGQPLFTADQSTNDIAETMKMVLDNIHQDDAPPLIIKALSKMKNGGLIIEFDSYPSAQWLRQDEIRDTFLMMLGTSAEFKERIYSILIPFLPVSSQIYEDKWIRAIEVENDLPIHAIRSTRWIKPIEKRSPGQRVAHAIFQLNSPQAVNILLRDGLYICKDKLHPMKDKREPIRCACCQKWGHIARDCKATHDTCATPANNPHCPTYERKCEELDAKHPENSMPYFPTIEEWTQTGPAEGGSQSAPGKAPASHVHPSRSGNIHSTPHPPSQ</sequence>
<protein>
    <recommendedName>
        <fullName evidence="4">CCHC-type domain-containing protein</fullName>
    </recommendedName>
</protein>
<feature type="region of interest" description="Disordered" evidence="1">
    <location>
        <begin position="184"/>
        <end position="213"/>
    </location>
</feature>
<gene>
    <name evidence="2" type="ORF">PAXINDRAFT_157320</name>
</gene>
<reference evidence="3" key="2">
    <citation type="submission" date="2015-01" db="EMBL/GenBank/DDBJ databases">
        <title>Evolutionary Origins and Diversification of the Mycorrhizal Mutualists.</title>
        <authorList>
            <consortium name="DOE Joint Genome Institute"/>
            <consortium name="Mycorrhizal Genomics Consortium"/>
            <person name="Kohler A."/>
            <person name="Kuo A."/>
            <person name="Nagy L.G."/>
            <person name="Floudas D."/>
            <person name="Copeland A."/>
            <person name="Barry K.W."/>
            <person name="Cichocki N."/>
            <person name="Veneault-Fourrey C."/>
            <person name="LaButti K."/>
            <person name="Lindquist E.A."/>
            <person name="Lipzen A."/>
            <person name="Lundell T."/>
            <person name="Morin E."/>
            <person name="Murat C."/>
            <person name="Riley R."/>
            <person name="Ohm R."/>
            <person name="Sun H."/>
            <person name="Tunlid A."/>
            <person name="Henrissat B."/>
            <person name="Grigoriev I.V."/>
            <person name="Hibbett D.S."/>
            <person name="Martin F."/>
        </authorList>
    </citation>
    <scope>NUCLEOTIDE SEQUENCE [LARGE SCALE GENOMIC DNA]</scope>
    <source>
        <strain evidence="3">ATCC 200175</strain>
    </source>
</reference>
<evidence type="ECO:0000313" key="2">
    <source>
        <dbReference type="EMBL" id="KIJ11401.1"/>
    </source>
</evidence>
<feature type="region of interest" description="Disordered" evidence="1">
    <location>
        <begin position="677"/>
        <end position="719"/>
    </location>
</feature>
<dbReference type="OrthoDB" id="4230923at2759"/>
<accession>A0A0C9TVQ3</accession>